<sequence>MNQKLWDVIKLISERKEFGEKEMALAYETLDPDVLSVLQDHFKKRLSMRSEKWL</sequence>
<evidence type="ECO:0000313" key="2">
    <source>
        <dbReference type="Proteomes" id="UP001459714"/>
    </source>
</evidence>
<accession>A0ABU9K248</accession>
<dbReference type="EMBL" id="JBBYAK010000001">
    <property type="protein sequence ID" value="MEL3959182.1"/>
    <property type="molecule type" value="Genomic_DNA"/>
</dbReference>
<gene>
    <name evidence="1" type="ORF">NST17_18665</name>
</gene>
<protein>
    <recommendedName>
        <fullName evidence="3">Fur-regulated basic protein FbpA</fullName>
    </recommendedName>
</protein>
<proteinExistence type="predicted"/>
<name>A0ABU9K248_9BACI</name>
<evidence type="ECO:0008006" key="3">
    <source>
        <dbReference type="Google" id="ProtNLM"/>
    </source>
</evidence>
<organism evidence="1 2">
    <name type="scientific">Caldifermentibacillus hisashii</name>
    <dbReference type="NCBI Taxonomy" id="996558"/>
    <lineage>
        <taxon>Bacteria</taxon>
        <taxon>Bacillati</taxon>
        <taxon>Bacillota</taxon>
        <taxon>Bacilli</taxon>
        <taxon>Bacillales</taxon>
        <taxon>Bacillaceae</taxon>
        <taxon>Caldifermentibacillus</taxon>
    </lineage>
</organism>
<evidence type="ECO:0000313" key="1">
    <source>
        <dbReference type="EMBL" id="MEL3959182.1"/>
    </source>
</evidence>
<comment type="caution">
    <text evidence="1">The sequence shown here is derived from an EMBL/GenBank/DDBJ whole genome shotgun (WGS) entry which is preliminary data.</text>
</comment>
<keyword evidence="2" id="KW-1185">Reference proteome</keyword>
<reference evidence="1 2" key="1">
    <citation type="submission" date="2024-03" db="EMBL/GenBank/DDBJ databases">
        <title>Bacilli Hybrid Assemblies.</title>
        <authorList>
            <person name="Kovac J."/>
        </authorList>
    </citation>
    <scope>NUCLEOTIDE SEQUENCE [LARGE SCALE GENOMIC DNA]</scope>
    <source>
        <strain evidence="1 2">FSL M8-0022</strain>
    </source>
</reference>
<dbReference type="RefSeq" id="WP_216406034.1">
    <property type="nucleotide sequence ID" value="NZ_CP159977.1"/>
</dbReference>
<dbReference type="Proteomes" id="UP001459714">
    <property type="component" value="Unassembled WGS sequence"/>
</dbReference>